<proteinExistence type="predicted"/>
<dbReference type="RefSeq" id="WP_187657215.1">
    <property type="nucleotide sequence ID" value="NZ_JACSOD020000488.1"/>
</dbReference>
<evidence type="ECO:0008006" key="3">
    <source>
        <dbReference type="Google" id="ProtNLM"/>
    </source>
</evidence>
<sequence>MKIYLLLLFILNFFSCQNQKDFGKESLIGVWESTNNRHPKIKLVFSENKVIRFENDNEIEYSSFRVDFDTLVFVKGRNSEKHLIKNLRKDLIKFSLVNPNDVDIELIDILEFRKVK</sequence>
<keyword evidence="2" id="KW-1185">Reference proteome</keyword>
<name>A0ABS2CZW1_9FLAO</name>
<organism evidence="1 2">
    <name type="scientific">Flavobacterium macrobrachii</name>
    <dbReference type="NCBI Taxonomy" id="591204"/>
    <lineage>
        <taxon>Bacteria</taxon>
        <taxon>Pseudomonadati</taxon>
        <taxon>Bacteroidota</taxon>
        <taxon>Flavobacteriia</taxon>
        <taxon>Flavobacteriales</taxon>
        <taxon>Flavobacteriaceae</taxon>
        <taxon>Flavobacterium</taxon>
    </lineage>
</organism>
<dbReference type="Proteomes" id="UP000759529">
    <property type="component" value="Unassembled WGS sequence"/>
</dbReference>
<dbReference type="EMBL" id="JACSOD020000488">
    <property type="protein sequence ID" value="MBM6499705.1"/>
    <property type="molecule type" value="Genomic_DNA"/>
</dbReference>
<comment type="caution">
    <text evidence="1">The sequence shown here is derived from an EMBL/GenBank/DDBJ whole genome shotgun (WGS) entry which is preliminary data.</text>
</comment>
<accession>A0ABS2CZW1</accession>
<evidence type="ECO:0000313" key="1">
    <source>
        <dbReference type="EMBL" id="MBM6499705.1"/>
    </source>
</evidence>
<evidence type="ECO:0000313" key="2">
    <source>
        <dbReference type="Proteomes" id="UP000759529"/>
    </source>
</evidence>
<gene>
    <name evidence="1" type="ORF">H9X54_010410</name>
</gene>
<protein>
    <recommendedName>
        <fullName evidence="3">DUF5640 domain-containing protein</fullName>
    </recommendedName>
</protein>
<reference evidence="1 2" key="1">
    <citation type="submission" date="2021-02" db="EMBL/GenBank/DDBJ databases">
        <authorList>
            <person name="Jung H.S."/>
            <person name="Chun B.H."/>
            <person name="Jeon C.O."/>
        </authorList>
    </citation>
    <scope>NUCLEOTIDE SEQUENCE [LARGE SCALE GENOMIC DNA]</scope>
    <source>
        <strain evidence="1 2">LMG 25203</strain>
    </source>
</reference>